<evidence type="ECO:0000256" key="4">
    <source>
        <dbReference type="ARBA" id="ARBA00023136"/>
    </source>
</evidence>
<comment type="subcellular location">
    <subcellularLocation>
        <location evidence="1">Membrane</location>
        <topology evidence="1">Multi-pass membrane protein</topology>
    </subcellularLocation>
</comment>
<keyword evidence="9" id="KW-1185">Reference proteome</keyword>
<dbReference type="Proteomes" id="UP000504631">
    <property type="component" value="Unplaced"/>
</dbReference>
<evidence type="ECO:0000256" key="3">
    <source>
        <dbReference type="ARBA" id="ARBA00022989"/>
    </source>
</evidence>
<dbReference type="InterPro" id="IPR008253">
    <property type="entry name" value="Marvel"/>
</dbReference>
<feature type="transmembrane region" description="Helical" evidence="7">
    <location>
        <begin position="52"/>
        <end position="72"/>
    </location>
</feature>
<feature type="transmembrane region" description="Helical" evidence="7">
    <location>
        <begin position="111"/>
        <end position="137"/>
    </location>
</feature>
<evidence type="ECO:0000313" key="9">
    <source>
        <dbReference type="Proteomes" id="UP000504631"/>
    </source>
</evidence>
<organism evidence="9 10">
    <name type="scientific">Bombus vosnesenskii</name>
    <dbReference type="NCBI Taxonomy" id="207650"/>
    <lineage>
        <taxon>Eukaryota</taxon>
        <taxon>Metazoa</taxon>
        <taxon>Ecdysozoa</taxon>
        <taxon>Arthropoda</taxon>
        <taxon>Hexapoda</taxon>
        <taxon>Insecta</taxon>
        <taxon>Pterygota</taxon>
        <taxon>Neoptera</taxon>
        <taxon>Endopterygota</taxon>
        <taxon>Hymenoptera</taxon>
        <taxon>Apocrita</taxon>
        <taxon>Aculeata</taxon>
        <taxon>Apoidea</taxon>
        <taxon>Anthophila</taxon>
        <taxon>Apidae</taxon>
        <taxon>Bombus</taxon>
        <taxon>Pyrobombus</taxon>
    </lineage>
</organism>
<evidence type="ECO:0000256" key="6">
    <source>
        <dbReference type="SAM" id="MobiDB-lite"/>
    </source>
</evidence>
<sequence length="179" mass="19518">MMSETVVTMDGSSNNASNNPRQVPTVKTEPVQPNPLLGITLNVSYFRTIPGIIKLAQVGFGIICMSCASPALVSGSHWFLFVAVTAFIATLLWSFTYLLSIREALKLPINWIATELLNTGIFTFLYLIAFVVQLSVWTSLIGSAVSRNIAAGVFGIFNTLAYAAGSYFLYVEFRSSNTQ</sequence>
<name>A0A6J3KYX8_9HYME</name>
<evidence type="ECO:0000256" key="7">
    <source>
        <dbReference type="SAM" id="Phobius"/>
    </source>
</evidence>
<evidence type="ECO:0000256" key="5">
    <source>
        <dbReference type="PROSITE-ProRule" id="PRU00581"/>
    </source>
</evidence>
<reference evidence="10" key="1">
    <citation type="submission" date="2025-08" db="UniProtKB">
        <authorList>
            <consortium name="RefSeq"/>
        </authorList>
    </citation>
    <scope>IDENTIFICATION</scope>
    <source>
        <tissue evidence="10">Muscle</tissue>
    </source>
</reference>
<keyword evidence="3 7" id="KW-1133">Transmembrane helix</keyword>
<evidence type="ECO:0000259" key="8">
    <source>
        <dbReference type="PROSITE" id="PS51225"/>
    </source>
</evidence>
<dbReference type="KEGG" id="bvk:117237970"/>
<evidence type="ECO:0000313" key="10">
    <source>
        <dbReference type="RefSeq" id="XP_033358330.1"/>
    </source>
</evidence>
<dbReference type="InterPro" id="IPR050578">
    <property type="entry name" value="MARVEL-CKLF_proteins"/>
</dbReference>
<feature type="domain" description="MARVEL" evidence="8">
    <location>
        <begin position="45"/>
        <end position="174"/>
    </location>
</feature>
<gene>
    <name evidence="10" type="primary">LOC117237970</name>
</gene>
<keyword evidence="4 5" id="KW-0472">Membrane</keyword>
<dbReference type="GO" id="GO:0016020">
    <property type="term" value="C:membrane"/>
    <property type="evidence" value="ECO:0007669"/>
    <property type="project" value="UniProtKB-SubCell"/>
</dbReference>
<dbReference type="GeneID" id="117237970"/>
<feature type="transmembrane region" description="Helical" evidence="7">
    <location>
        <begin position="78"/>
        <end position="99"/>
    </location>
</feature>
<evidence type="ECO:0000256" key="1">
    <source>
        <dbReference type="ARBA" id="ARBA00004141"/>
    </source>
</evidence>
<dbReference type="RefSeq" id="XP_033358330.1">
    <property type="nucleotide sequence ID" value="XM_033502439.1"/>
</dbReference>
<proteinExistence type="predicted"/>
<accession>A0A6J3KYX8</accession>
<dbReference type="AlphaFoldDB" id="A0A6J3KYX8"/>
<dbReference type="PANTHER" id="PTHR22776:SF97">
    <property type="entry name" value="RE01453P"/>
    <property type="match status" value="1"/>
</dbReference>
<feature type="region of interest" description="Disordered" evidence="6">
    <location>
        <begin position="1"/>
        <end position="28"/>
    </location>
</feature>
<protein>
    <submittedName>
        <fullName evidence="10">CKLF-like MARVEL transmembrane domain-containing protein 4</fullName>
    </submittedName>
</protein>
<feature type="transmembrane region" description="Helical" evidence="7">
    <location>
        <begin position="149"/>
        <end position="170"/>
    </location>
</feature>
<feature type="compositionally biased region" description="Polar residues" evidence="6">
    <location>
        <begin position="10"/>
        <end position="22"/>
    </location>
</feature>
<dbReference type="Pfam" id="PF01284">
    <property type="entry name" value="MARVEL"/>
    <property type="match status" value="1"/>
</dbReference>
<dbReference type="PROSITE" id="PS51225">
    <property type="entry name" value="MARVEL"/>
    <property type="match status" value="1"/>
</dbReference>
<evidence type="ECO:0000256" key="2">
    <source>
        <dbReference type="ARBA" id="ARBA00022692"/>
    </source>
</evidence>
<dbReference type="PANTHER" id="PTHR22776">
    <property type="entry name" value="MARVEL-CONTAINING POTENTIAL LIPID RAFT-ASSOCIATED PROTEIN"/>
    <property type="match status" value="1"/>
</dbReference>
<keyword evidence="2 5" id="KW-0812">Transmembrane</keyword>